<evidence type="ECO:0000256" key="2">
    <source>
        <dbReference type="ARBA" id="ARBA00023043"/>
    </source>
</evidence>
<dbReference type="GO" id="GO:0045944">
    <property type="term" value="P:positive regulation of transcription by RNA polymerase II"/>
    <property type="evidence" value="ECO:0007669"/>
    <property type="project" value="TreeGrafter"/>
</dbReference>
<evidence type="ECO:0000313" key="5">
    <source>
        <dbReference type="Proteomes" id="UP001174909"/>
    </source>
</evidence>
<keyword evidence="1" id="KW-0677">Repeat</keyword>
<evidence type="ECO:0000256" key="3">
    <source>
        <dbReference type="PROSITE-ProRule" id="PRU00023"/>
    </source>
</evidence>
<organism evidence="4 5">
    <name type="scientific">Geodia barretti</name>
    <name type="common">Barrett's horny sponge</name>
    <dbReference type="NCBI Taxonomy" id="519541"/>
    <lineage>
        <taxon>Eukaryota</taxon>
        <taxon>Metazoa</taxon>
        <taxon>Porifera</taxon>
        <taxon>Demospongiae</taxon>
        <taxon>Heteroscleromorpha</taxon>
        <taxon>Tetractinellida</taxon>
        <taxon>Astrophorina</taxon>
        <taxon>Geodiidae</taxon>
        <taxon>Geodia</taxon>
    </lineage>
</organism>
<feature type="non-terminal residue" evidence="4">
    <location>
        <position position="171"/>
    </location>
</feature>
<name>A0AA35RI80_GEOBA</name>
<dbReference type="GO" id="GO:0000976">
    <property type="term" value="F:transcription cis-regulatory region binding"/>
    <property type="evidence" value="ECO:0007669"/>
    <property type="project" value="TreeGrafter"/>
</dbReference>
<dbReference type="InterPro" id="IPR002110">
    <property type="entry name" value="Ankyrin_rpt"/>
</dbReference>
<dbReference type="Proteomes" id="UP001174909">
    <property type="component" value="Unassembled WGS sequence"/>
</dbReference>
<dbReference type="Gene3D" id="1.25.40.20">
    <property type="entry name" value="Ankyrin repeat-containing domain"/>
    <property type="match status" value="1"/>
</dbReference>
<dbReference type="AlphaFoldDB" id="A0AA35RI80"/>
<keyword evidence="5" id="KW-1185">Reference proteome</keyword>
<dbReference type="InterPro" id="IPR036770">
    <property type="entry name" value="Ankyrin_rpt-contain_sf"/>
</dbReference>
<dbReference type="InterPro" id="IPR050663">
    <property type="entry name" value="Ankyrin-SOCS_Box"/>
</dbReference>
<comment type="caution">
    <text evidence="4">The sequence shown here is derived from an EMBL/GenBank/DDBJ whole genome shotgun (WGS) entry which is preliminary data.</text>
</comment>
<protein>
    <submittedName>
        <fullName evidence="4">Ankyrin repeat domain-containing protein 29</fullName>
    </submittedName>
</protein>
<dbReference type="EMBL" id="CASHTH010001081">
    <property type="protein sequence ID" value="CAI8011116.1"/>
    <property type="molecule type" value="Genomic_DNA"/>
</dbReference>
<dbReference type="PANTHER" id="PTHR24193">
    <property type="entry name" value="ANKYRIN REPEAT PROTEIN"/>
    <property type="match status" value="1"/>
</dbReference>
<dbReference type="Pfam" id="PF12796">
    <property type="entry name" value="Ank_2"/>
    <property type="match status" value="2"/>
</dbReference>
<dbReference type="PANTHER" id="PTHR24193:SF122">
    <property type="entry name" value="ANKYRIN REPEAT DOMAIN-CONTAINING PROTEIN 23"/>
    <property type="match status" value="1"/>
</dbReference>
<reference evidence="4" key="1">
    <citation type="submission" date="2023-03" db="EMBL/GenBank/DDBJ databases">
        <authorList>
            <person name="Steffen K."/>
            <person name="Cardenas P."/>
        </authorList>
    </citation>
    <scope>NUCLEOTIDE SEQUENCE</scope>
</reference>
<keyword evidence="2 3" id="KW-0040">ANK repeat</keyword>
<sequence>VDPLSSPLGIAAGKGHTEIVEKLIAAGAVINYQNKNGGTPLYAACYYGHKQTVDVLLKNGANVNLTTTVDLLSSPLGKAAGKGHTEIVEKLISAGAVINYQNKDGATPLYMACQNGHKQTVDVLLKNGANVNLTKTVSLIKTLCAHGQRGLLYYVWSVCMYLLLSVTPQCA</sequence>
<evidence type="ECO:0000313" key="4">
    <source>
        <dbReference type="EMBL" id="CAI8011116.1"/>
    </source>
</evidence>
<gene>
    <name evidence="4" type="ORF">GBAR_LOCUS7236</name>
</gene>
<dbReference type="PROSITE" id="PS50088">
    <property type="entry name" value="ANK_REPEAT"/>
    <property type="match status" value="4"/>
</dbReference>
<dbReference type="SUPFAM" id="SSF48403">
    <property type="entry name" value="Ankyrin repeat"/>
    <property type="match status" value="1"/>
</dbReference>
<proteinExistence type="predicted"/>
<feature type="repeat" description="ANK" evidence="3">
    <location>
        <begin position="71"/>
        <end position="103"/>
    </location>
</feature>
<accession>A0AA35RI80</accession>
<feature type="repeat" description="ANK" evidence="3">
    <location>
        <begin position="104"/>
        <end position="136"/>
    </location>
</feature>
<feature type="repeat" description="ANK" evidence="3">
    <location>
        <begin position="3"/>
        <end position="35"/>
    </location>
</feature>
<dbReference type="PRINTS" id="PR01415">
    <property type="entry name" value="ANKYRIN"/>
</dbReference>
<feature type="non-terminal residue" evidence="4">
    <location>
        <position position="1"/>
    </location>
</feature>
<evidence type="ECO:0000256" key="1">
    <source>
        <dbReference type="ARBA" id="ARBA00022737"/>
    </source>
</evidence>
<dbReference type="SMART" id="SM00248">
    <property type="entry name" value="ANK"/>
    <property type="match status" value="4"/>
</dbReference>
<dbReference type="PROSITE" id="PS50297">
    <property type="entry name" value="ANK_REP_REGION"/>
    <property type="match status" value="3"/>
</dbReference>
<feature type="repeat" description="ANK" evidence="3">
    <location>
        <begin position="36"/>
        <end position="68"/>
    </location>
</feature>
<dbReference type="GO" id="GO:0005634">
    <property type="term" value="C:nucleus"/>
    <property type="evidence" value="ECO:0007669"/>
    <property type="project" value="TreeGrafter"/>
</dbReference>